<dbReference type="InterPro" id="IPR040330">
    <property type="entry name" value="LYRM1"/>
</dbReference>
<protein>
    <submittedName>
        <fullName evidence="2">Uncharacterized protein</fullName>
    </submittedName>
</protein>
<sequence length="160" mass="18983">MAQTVPIFEGVWMEVTKQFIPRVKTNRSTAVLQLYRTILKTGLDWKQVELDRSGSDPEVRKKVLQERQYIKWEAKRLFKRNKNITDLERVEKKIFEATTRLDMANHYMIPYPRRWERMGQGAEHEEPAYMDSYLPFNTGVDETFLDFVQAPDVAFVQSPH</sequence>
<evidence type="ECO:0000256" key="1">
    <source>
        <dbReference type="ARBA" id="ARBA00009508"/>
    </source>
</evidence>
<dbReference type="GO" id="GO:0005739">
    <property type="term" value="C:mitochondrion"/>
    <property type="evidence" value="ECO:0007669"/>
    <property type="project" value="TreeGrafter"/>
</dbReference>
<evidence type="ECO:0000313" key="2">
    <source>
        <dbReference type="EMBL" id="CAE0837987.1"/>
    </source>
</evidence>
<dbReference type="InterPro" id="IPR045294">
    <property type="entry name" value="Complex1_LYR_LYRM1"/>
</dbReference>
<reference evidence="2" key="1">
    <citation type="submission" date="2021-01" db="EMBL/GenBank/DDBJ databases">
        <authorList>
            <person name="Corre E."/>
            <person name="Pelletier E."/>
            <person name="Niang G."/>
            <person name="Scheremetjew M."/>
            <person name="Finn R."/>
            <person name="Kale V."/>
            <person name="Holt S."/>
            <person name="Cochrane G."/>
            <person name="Meng A."/>
            <person name="Brown T."/>
            <person name="Cohen L."/>
        </authorList>
    </citation>
    <scope>NUCLEOTIDE SEQUENCE</scope>
    <source>
        <strain evidence="2">CCMP1594</strain>
    </source>
</reference>
<dbReference type="CDD" id="cd20261">
    <property type="entry name" value="Complex1_LYR_LYRM1"/>
    <property type="match status" value="1"/>
</dbReference>
<dbReference type="PANTHER" id="PTHR14273">
    <property type="entry name" value="LYR MOTIF-CONTAINING PROTEIN 1"/>
    <property type="match status" value="1"/>
</dbReference>
<proteinExistence type="inferred from homology"/>
<gene>
    <name evidence="2" type="ORF">EGYM00163_LOCUS49359</name>
</gene>
<dbReference type="AlphaFoldDB" id="A0A7S4LM52"/>
<name>A0A7S4LM52_9EUGL</name>
<comment type="similarity">
    <text evidence="1">Belongs to the complex I LYR family.</text>
</comment>
<dbReference type="EMBL" id="HBJA01143302">
    <property type="protein sequence ID" value="CAE0837987.1"/>
    <property type="molecule type" value="Transcribed_RNA"/>
</dbReference>
<accession>A0A7S4LM52</accession>
<organism evidence="2">
    <name type="scientific">Eutreptiella gymnastica</name>
    <dbReference type="NCBI Taxonomy" id="73025"/>
    <lineage>
        <taxon>Eukaryota</taxon>
        <taxon>Discoba</taxon>
        <taxon>Euglenozoa</taxon>
        <taxon>Euglenida</taxon>
        <taxon>Spirocuta</taxon>
        <taxon>Euglenophyceae</taxon>
        <taxon>Eutreptiales</taxon>
        <taxon>Eutreptiaceae</taxon>
        <taxon>Eutreptiella</taxon>
    </lineage>
</organism>
<dbReference type="PANTHER" id="PTHR14273:SF0">
    <property type="entry name" value="LYR MOTIF-CONTAINING PROTEIN 1"/>
    <property type="match status" value="1"/>
</dbReference>